<evidence type="ECO:0000259" key="1">
    <source>
        <dbReference type="Pfam" id="PF00501"/>
    </source>
</evidence>
<dbReference type="InterPro" id="IPR000873">
    <property type="entry name" value="AMP-dep_synth/lig_dom"/>
</dbReference>
<comment type="caution">
    <text evidence="3">The sequence shown here is derived from an EMBL/GenBank/DDBJ whole genome shotgun (WGS) entry which is preliminary data.</text>
</comment>
<reference evidence="3 4" key="1">
    <citation type="submission" date="2023-07" db="EMBL/GenBank/DDBJ databases">
        <title>Sorghum-associated microbial communities from plants grown in Nebraska, USA.</title>
        <authorList>
            <person name="Schachtman D."/>
        </authorList>
    </citation>
    <scope>NUCLEOTIDE SEQUENCE [LARGE SCALE GENOMIC DNA]</scope>
    <source>
        <strain evidence="3 4">DS2154</strain>
    </source>
</reference>
<dbReference type="SUPFAM" id="SSF56801">
    <property type="entry name" value="Acetyl-CoA synthetase-like"/>
    <property type="match status" value="1"/>
</dbReference>
<dbReference type="RefSeq" id="WP_310035263.1">
    <property type="nucleotide sequence ID" value="NZ_JAVDRL010000019.1"/>
</dbReference>
<dbReference type="EMBL" id="JAVDRL010000019">
    <property type="protein sequence ID" value="MDR6534096.1"/>
    <property type="molecule type" value="Genomic_DNA"/>
</dbReference>
<dbReference type="NCBIfam" id="NF004837">
    <property type="entry name" value="PRK06187.1"/>
    <property type="match status" value="1"/>
</dbReference>
<feature type="domain" description="AMP-dependent synthetase/ligase" evidence="1">
    <location>
        <begin position="10"/>
        <end position="371"/>
    </location>
</feature>
<sequence length="511" mass="55338">MRTLGDLITRAARFSPDDVALVQGDRRFTHAQHLERARRLASALHRAGCARQDRVAVLAMNCTEYAEAFSAAWLSGYILSTVNFRLAPPEIAWVLGDTAPRVLVFEAQYAEVVAGLKAALPSIEIFVCIGEAPAWAVAYEDFLQTGDPEGAPLEARADDIAHIIYTSGTTGRPKGVMRSHRAELAMGECVCLAMDVRPRGRMLEVMPMFHAGAQSSMLAQMWRGGEIHIHRAFDPEAVLKAIATEKITHLHLVPLMVQALVDHPGFESHDVSSVETILYAAAPMPVPVLRRALARFGPVFVNAWGQTEGTGTALPKHLHAVDGPMVELLGSIGNAYPLTQVRIVGDDGRDCAVGEVGELWIRGEAVMSGYWNNTTATLEAFHDDWLKTGDMGRFDACERVFLVDRKKDMIISGGENIYSQEVERAIAEHPAVAQVAVIGAPDEKWGEAVVAAVILQPGAQASAADLITHTASLIASYKKPKQVLFLDAFPTLPSGKVNKVALRAIHASSHA</sequence>
<dbReference type="PANTHER" id="PTHR43767">
    <property type="entry name" value="LONG-CHAIN-FATTY-ACID--COA LIGASE"/>
    <property type="match status" value="1"/>
</dbReference>
<dbReference type="PRINTS" id="PR00154">
    <property type="entry name" value="AMPBINDING"/>
</dbReference>
<dbReference type="InterPro" id="IPR020459">
    <property type="entry name" value="AMP-binding"/>
</dbReference>
<dbReference type="Gene3D" id="3.30.300.30">
    <property type="match status" value="1"/>
</dbReference>
<dbReference type="InterPro" id="IPR050237">
    <property type="entry name" value="ATP-dep_AMP-bd_enzyme"/>
</dbReference>
<accession>A0ABU1N6L9</accession>
<dbReference type="PANTHER" id="PTHR43767:SF7">
    <property type="entry name" value="MEDIUM_LONG-CHAIN-FATTY-ACID--COA LIGASE FADD8"/>
    <property type="match status" value="1"/>
</dbReference>
<dbReference type="Pfam" id="PF00501">
    <property type="entry name" value="AMP-binding"/>
    <property type="match status" value="1"/>
</dbReference>
<organism evidence="3 4">
    <name type="scientific">Caulobacter rhizosphaerae</name>
    <dbReference type="NCBI Taxonomy" id="2010972"/>
    <lineage>
        <taxon>Bacteria</taxon>
        <taxon>Pseudomonadati</taxon>
        <taxon>Pseudomonadota</taxon>
        <taxon>Alphaproteobacteria</taxon>
        <taxon>Caulobacterales</taxon>
        <taxon>Caulobacteraceae</taxon>
        <taxon>Caulobacter</taxon>
    </lineage>
</organism>
<dbReference type="InterPro" id="IPR045851">
    <property type="entry name" value="AMP-bd_C_sf"/>
</dbReference>
<dbReference type="InterPro" id="IPR042099">
    <property type="entry name" value="ANL_N_sf"/>
</dbReference>
<proteinExistence type="predicted"/>
<evidence type="ECO:0000313" key="4">
    <source>
        <dbReference type="Proteomes" id="UP001262754"/>
    </source>
</evidence>
<evidence type="ECO:0000259" key="2">
    <source>
        <dbReference type="Pfam" id="PF13193"/>
    </source>
</evidence>
<gene>
    <name evidence="3" type="ORF">J2800_004867</name>
</gene>
<dbReference type="InterPro" id="IPR020845">
    <property type="entry name" value="AMP-binding_CS"/>
</dbReference>
<dbReference type="Gene3D" id="3.40.50.12780">
    <property type="entry name" value="N-terminal domain of ligase-like"/>
    <property type="match status" value="1"/>
</dbReference>
<feature type="domain" description="AMP-binding enzyme C-terminal" evidence="2">
    <location>
        <begin position="421"/>
        <end position="496"/>
    </location>
</feature>
<dbReference type="Proteomes" id="UP001262754">
    <property type="component" value="Unassembled WGS sequence"/>
</dbReference>
<dbReference type="PROSITE" id="PS00455">
    <property type="entry name" value="AMP_BINDING"/>
    <property type="match status" value="1"/>
</dbReference>
<dbReference type="GO" id="GO:0016874">
    <property type="term" value="F:ligase activity"/>
    <property type="evidence" value="ECO:0007669"/>
    <property type="project" value="UniProtKB-KW"/>
</dbReference>
<dbReference type="InterPro" id="IPR025110">
    <property type="entry name" value="AMP-bd_C"/>
</dbReference>
<protein>
    <submittedName>
        <fullName evidence="3">Acyl-CoA synthetase (AMP-forming)/AMP-acid ligase II</fullName>
    </submittedName>
</protein>
<keyword evidence="3" id="KW-0436">Ligase</keyword>
<keyword evidence="4" id="KW-1185">Reference proteome</keyword>
<evidence type="ECO:0000313" key="3">
    <source>
        <dbReference type="EMBL" id="MDR6534096.1"/>
    </source>
</evidence>
<name>A0ABU1N6L9_9CAUL</name>
<dbReference type="Pfam" id="PF13193">
    <property type="entry name" value="AMP-binding_C"/>
    <property type="match status" value="1"/>
</dbReference>